<organism evidence="1">
    <name type="scientific">candidate division WOR-3 bacterium</name>
    <dbReference type="NCBI Taxonomy" id="2052148"/>
    <lineage>
        <taxon>Bacteria</taxon>
        <taxon>Bacteria division WOR-3</taxon>
    </lineage>
</organism>
<dbReference type="InterPro" id="IPR026444">
    <property type="entry name" value="Secre_tail"/>
</dbReference>
<dbReference type="EMBL" id="DSKY01000010">
    <property type="protein sequence ID" value="HDY58653.1"/>
    <property type="molecule type" value="Genomic_DNA"/>
</dbReference>
<protein>
    <submittedName>
        <fullName evidence="1">T9SS type A sorting domain-containing protein</fullName>
    </submittedName>
</protein>
<evidence type="ECO:0000313" key="1">
    <source>
        <dbReference type="EMBL" id="HDY58653.1"/>
    </source>
</evidence>
<sequence>MIKFQIPNPRHQTNPKFQNQNNYETVVGQGFCLAIYDVTGRMVREFSRLTVNGERSTIVWFGDDDSGRKLPSGVYLIRLETDGFKKTEKVILLK</sequence>
<proteinExistence type="predicted"/>
<gene>
    <name evidence="1" type="ORF">ENP86_03765</name>
</gene>
<name>A0A7V1EHL9_UNCW3</name>
<dbReference type="NCBIfam" id="TIGR04183">
    <property type="entry name" value="Por_Secre_tail"/>
    <property type="match status" value="1"/>
</dbReference>
<comment type="caution">
    <text evidence="1">The sequence shown here is derived from an EMBL/GenBank/DDBJ whole genome shotgun (WGS) entry which is preliminary data.</text>
</comment>
<dbReference type="AlphaFoldDB" id="A0A7V1EHL9"/>
<reference evidence="1" key="1">
    <citation type="journal article" date="2020" name="mSystems">
        <title>Genome- and Community-Level Interaction Insights into Carbon Utilization and Element Cycling Functions of Hydrothermarchaeota in Hydrothermal Sediment.</title>
        <authorList>
            <person name="Zhou Z."/>
            <person name="Liu Y."/>
            <person name="Xu W."/>
            <person name="Pan J."/>
            <person name="Luo Z.H."/>
            <person name="Li M."/>
        </authorList>
    </citation>
    <scope>NUCLEOTIDE SEQUENCE [LARGE SCALE GENOMIC DNA]</scope>
    <source>
        <strain evidence="1">SpSt-258</strain>
    </source>
</reference>
<dbReference type="Gene3D" id="2.60.40.4070">
    <property type="match status" value="1"/>
</dbReference>
<accession>A0A7V1EHL9</accession>